<evidence type="ECO:0000256" key="1">
    <source>
        <dbReference type="SAM" id="SignalP"/>
    </source>
</evidence>
<dbReference type="RefSeq" id="WP_006983612.1">
    <property type="nucleotide sequence ID" value="NZ_ABVL01000038.1"/>
</dbReference>
<name>B4DBK3_9BACT</name>
<feature type="signal peptide" evidence="1">
    <location>
        <begin position="1"/>
        <end position="22"/>
    </location>
</feature>
<gene>
    <name evidence="2" type="ORF">CfE428DRAFT_6294</name>
</gene>
<dbReference type="InterPro" id="IPR047750">
    <property type="entry name" value="YdjY-like"/>
</dbReference>
<dbReference type="AlphaFoldDB" id="B4DBK3"/>
<dbReference type="STRING" id="497964.CfE428DRAFT_6294"/>
<dbReference type="EMBL" id="ABVL01000038">
    <property type="protein sequence ID" value="EDY16190.1"/>
    <property type="molecule type" value="Genomic_DNA"/>
</dbReference>
<organism evidence="2 3">
    <name type="scientific">Chthoniobacter flavus Ellin428</name>
    <dbReference type="NCBI Taxonomy" id="497964"/>
    <lineage>
        <taxon>Bacteria</taxon>
        <taxon>Pseudomonadati</taxon>
        <taxon>Verrucomicrobiota</taxon>
        <taxon>Spartobacteria</taxon>
        <taxon>Chthoniobacterales</taxon>
        <taxon>Chthoniobacteraceae</taxon>
        <taxon>Chthoniobacter</taxon>
    </lineage>
</organism>
<protein>
    <recommendedName>
        <fullName evidence="4">Secreted protein</fullName>
    </recommendedName>
</protein>
<sequence>MPKLPSLLFLLCTALLLTPVQAQNEPPPASPIMHEISPGVYQIGQIRLDQKARTVTFPGVLNMNDGNLEYLIVTEQGNTHESLLVSDVTPSDLHFAMLLLGAKGSGSQSGDLPPSQIDSKYLKTAPPLKGDDIDITVHWKAGGTEKSAPVEDWLFNTETKKQVTRGPWIYNGSTFNEGHFLAQIEGAHAALVTYPAALINNPRKGNDNDQIWAVNTKAVPPVKTPVEITLTLLSAPDAKSPAK</sequence>
<dbReference type="InParanoid" id="B4DBK3"/>
<keyword evidence="1" id="KW-0732">Signal</keyword>
<keyword evidence="3" id="KW-1185">Reference proteome</keyword>
<evidence type="ECO:0008006" key="4">
    <source>
        <dbReference type="Google" id="ProtNLM"/>
    </source>
</evidence>
<dbReference type="Proteomes" id="UP000005824">
    <property type="component" value="Unassembled WGS sequence"/>
</dbReference>
<dbReference type="eggNOG" id="ENOG5032WDX">
    <property type="taxonomic scope" value="Bacteria"/>
</dbReference>
<feature type="chain" id="PRO_5002803108" description="Secreted protein" evidence="1">
    <location>
        <begin position="23"/>
        <end position="243"/>
    </location>
</feature>
<comment type="caution">
    <text evidence="2">The sequence shown here is derived from an EMBL/GenBank/DDBJ whole genome shotgun (WGS) entry which is preliminary data.</text>
</comment>
<accession>B4DBK3</accession>
<reference evidence="2 3" key="1">
    <citation type="journal article" date="2011" name="J. Bacteriol.">
        <title>Genome sequence of Chthoniobacter flavus Ellin428, an aerobic heterotrophic soil bacterium.</title>
        <authorList>
            <person name="Kant R."/>
            <person name="van Passel M.W."/>
            <person name="Palva A."/>
            <person name="Lucas S."/>
            <person name="Lapidus A."/>
            <person name="Glavina Del Rio T."/>
            <person name="Dalin E."/>
            <person name="Tice H."/>
            <person name="Bruce D."/>
            <person name="Goodwin L."/>
            <person name="Pitluck S."/>
            <person name="Larimer F.W."/>
            <person name="Land M.L."/>
            <person name="Hauser L."/>
            <person name="Sangwan P."/>
            <person name="de Vos W.M."/>
            <person name="Janssen P.H."/>
            <person name="Smidt H."/>
        </authorList>
    </citation>
    <scope>NUCLEOTIDE SEQUENCE [LARGE SCALE GENOMIC DNA]</scope>
    <source>
        <strain evidence="2 3">Ellin428</strain>
    </source>
</reference>
<evidence type="ECO:0000313" key="2">
    <source>
        <dbReference type="EMBL" id="EDY16190.1"/>
    </source>
</evidence>
<proteinExistence type="predicted"/>
<dbReference type="NCBIfam" id="NF040466">
    <property type="entry name" value="ydjY_domain"/>
    <property type="match status" value="1"/>
</dbReference>
<evidence type="ECO:0000313" key="3">
    <source>
        <dbReference type="Proteomes" id="UP000005824"/>
    </source>
</evidence>